<protein>
    <submittedName>
        <fullName evidence="1">Uncharacterized protein</fullName>
    </submittedName>
</protein>
<dbReference type="EMBL" id="JBGMEK010000001">
    <property type="protein sequence ID" value="MFA0809441.1"/>
    <property type="molecule type" value="Genomic_DNA"/>
</dbReference>
<accession>A0ABV4NTM0</accession>
<dbReference type="Proteomes" id="UP001569428">
    <property type="component" value="Unassembled WGS sequence"/>
</dbReference>
<keyword evidence="2" id="KW-1185">Reference proteome</keyword>
<evidence type="ECO:0000313" key="2">
    <source>
        <dbReference type="Proteomes" id="UP001569428"/>
    </source>
</evidence>
<sequence length="60" mass="6613">MSSTNLVAPSATVATCYNASAKILGKLDYTSNAFTEEHLVRGNWAFIRCERTIVDLLPHN</sequence>
<reference evidence="1 2" key="1">
    <citation type="submission" date="2024-08" db="EMBL/GenBank/DDBJ databases">
        <authorList>
            <person name="Ishaq N."/>
        </authorList>
    </citation>
    <scope>NUCLEOTIDE SEQUENCE [LARGE SCALE GENOMIC DNA]</scope>
    <source>
        <strain evidence="1 2">DSM 18651</strain>
    </source>
</reference>
<comment type="caution">
    <text evidence="1">The sequence shown here is derived from an EMBL/GenBank/DDBJ whole genome shotgun (WGS) entry which is preliminary data.</text>
</comment>
<gene>
    <name evidence="1" type="ORF">ACCI49_00795</name>
</gene>
<organism evidence="1 2">
    <name type="scientific">Microbulbifer epialgicus</name>
    <dbReference type="NCBI Taxonomy" id="393907"/>
    <lineage>
        <taxon>Bacteria</taxon>
        <taxon>Pseudomonadati</taxon>
        <taxon>Pseudomonadota</taxon>
        <taxon>Gammaproteobacteria</taxon>
        <taxon>Cellvibrionales</taxon>
        <taxon>Microbulbiferaceae</taxon>
        <taxon>Microbulbifer</taxon>
    </lineage>
</organism>
<evidence type="ECO:0000313" key="1">
    <source>
        <dbReference type="EMBL" id="MFA0809441.1"/>
    </source>
</evidence>
<name>A0ABV4NTM0_9GAMM</name>
<proteinExistence type="predicted"/>